<protein>
    <submittedName>
        <fullName evidence="6">ADP-ribosylation factor family-domain-containing protein</fullName>
    </submittedName>
</protein>
<keyword evidence="1 3" id="KW-0547">Nucleotide-binding</keyword>
<keyword evidence="2 3" id="KW-0342">GTP-binding</keyword>
<reference evidence="6" key="1">
    <citation type="submission" date="2023-03" db="EMBL/GenBank/DDBJ databases">
        <title>Massive genome expansion in bonnet fungi (Mycena s.s.) driven by repeated elements and novel gene families across ecological guilds.</title>
        <authorList>
            <consortium name="Lawrence Berkeley National Laboratory"/>
            <person name="Harder C.B."/>
            <person name="Miyauchi S."/>
            <person name="Viragh M."/>
            <person name="Kuo A."/>
            <person name="Thoen E."/>
            <person name="Andreopoulos B."/>
            <person name="Lu D."/>
            <person name="Skrede I."/>
            <person name="Drula E."/>
            <person name="Henrissat B."/>
            <person name="Morin E."/>
            <person name="Kohler A."/>
            <person name="Barry K."/>
            <person name="LaButti K."/>
            <person name="Morin E."/>
            <person name="Salamov A."/>
            <person name="Lipzen A."/>
            <person name="Mereny Z."/>
            <person name="Hegedus B."/>
            <person name="Baldrian P."/>
            <person name="Stursova M."/>
            <person name="Weitz H."/>
            <person name="Taylor A."/>
            <person name="Grigoriev I.V."/>
            <person name="Nagy L.G."/>
            <person name="Martin F."/>
            <person name="Kauserud H."/>
        </authorList>
    </citation>
    <scope>NUCLEOTIDE SEQUENCE</scope>
    <source>
        <strain evidence="6">CBHHK067</strain>
    </source>
</reference>
<accession>A0AAD7DML6</accession>
<evidence type="ECO:0000256" key="2">
    <source>
        <dbReference type="ARBA" id="ARBA00023134"/>
    </source>
</evidence>
<feature type="compositionally biased region" description="Acidic residues" evidence="5">
    <location>
        <begin position="383"/>
        <end position="397"/>
    </location>
</feature>
<comment type="caution">
    <text evidence="6">The sequence shown here is derived from an EMBL/GenBank/DDBJ whole genome shotgun (WGS) entry which is preliminary data.</text>
</comment>
<keyword evidence="4" id="KW-0460">Magnesium</keyword>
<proteinExistence type="predicted"/>
<feature type="region of interest" description="Disordered" evidence="5">
    <location>
        <begin position="361"/>
        <end position="404"/>
    </location>
</feature>
<evidence type="ECO:0000256" key="3">
    <source>
        <dbReference type="PIRSR" id="PIRSR606689-1"/>
    </source>
</evidence>
<dbReference type="Gene3D" id="3.40.50.300">
    <property type="entry name" value="P-loop containing nucleotide triphosphate hydrolases"/>
    <property type="match status" value="1"/>
</dbReference>
<dbReference type="PANTHER" id="PTHR11711">
    <property type="entry name" value="ADP RIBOSYLATION FACTOR-RELATED"/>
    <property type="match status" value="1"/>
</dbReference>
<evidence type="ECO:0000313" key="6">
    <source>
        <dbReference type="EMBL" id="KAJ7694855.1"/>
    </source>
</evidence>
<keyword evidence="7" id="KW-1185">Reference proteome</keyword>
<dbReference type="PROSITE" id="PS51417">
    <property type="entry name" value="ARF"/>
    <property type="match status" value="1"/>
</dbReference>
<dbReference type="GO" id="GO:0046872">
    <property type="term" value="F:metal ion binding"/>
    <property type="evidence" value="ECO:0007669"/>
    <property type="project" value="UniProtKB-KW"/>
</dbReference>
<name>A0AAD7DML6_MYCRO</name>
<feature type="compositionally biased region" description="Acidic residues" evidence="5">
    <location>
        <begin position="361"/>
        <end position="375"/>
    </location>
</feature>
<dbReference type="GO" id="GO:0003924">
    <property type="term" value="F:GTPase activity"/>
    <property type="evidence" value="ECO:0007669"/>
    <property type="project" value="InterPro"/>
</dbReference>
<dbReference type="Proteomes" id="UP001221757">
    <property type="component" value="Unassembled WGS sequence"/>
</dbReference>
<dbReference type="InterPro" id="IPR006689">
    <property type="entry name" value="Small_GTPase_ARF/SAR"/>
</dbReference>
<dbReference type="InterPro" id="IPR027417">
    <property type="entry name" value="P-loop_NTPase"/>
</dbReference>
<feature type="binding site" evidence="3">
    <location>
        <begin position="31"/>
        <end position="38"/>
    </location>
    <ligand>
        <name>GTP</name>
        <dbReference type="ChEBI" id="CHEBI:37565"/>
    </ligand>
</feature>
<keyword evidence="4" id="KW-0479">Metal-binding</keyword>
<feature type="binding site" evidence="4">
    <location>
        <position position="55"/>
    </location>
    <ligand>
        <name>Mg(2+)</name>
        <dbReference type="ChEBI" id="CHEBI:18420"/>
    </ligand>
</feature>
<evidence type="ECO:0000256" key="1">
    <source>
        <dbReference type="ARBA" id="ARBA00022741"/>
    </source>
</evidence>
<dbReference type="InterPro" id="IPR024156">
    <property type="entry name" value="Small_GTPase_ARF"/>
</dbReference>
<gene>
    <name evidence="6" type="ORF">B0H17DRAFT_1329890</name>
</gene>
<dbReference type="AlphaFoldDB" id="A0AAD7DML6"/>
<feature type="binding site" evidence="3">
    <location>
        <position position="84"/>
    </location>
    <ligand>
        <name>GTP</name>
        <dbReference type="ChEBI" id="CHEBI:37565"/>
    </ligand>
</feature>
<organism evidence="6 7">
    <name type="scientific">Mycena rosella</name>
    <name type="common">Pink bonnet</name>
    <name type="synonym">Agaricus rosellus</name>
    <dbReference type="NCBI Taxonomy" id="1033263"/>
    <lineage>
        <taxon>Eukaryota</taxon>
        <taxon>Fungi</taxon>
        <taxon>Dikarya</taxon>
        <taxon>Basidiomycota</taxon>
        <taxon>Agaricomycotina</taxon>
        <taxon>Agaricomycetes</taxon>
        <taxon>Agaricomycetidae</taxon>
        <taxon>Agaricales</taxon>
        <taxon>Marasmiineae</taxon>
        <taxon>Mycenaceae</taxon>
        <taxon>Mycena</taxon>
    </lineage>
</organism>
<dbReference type="EMBL" id="JARKIE010000040">
    <property type="protein sequence ID" value="KAJ7694855.1"/>
    <property type="molecule type" value="Genomic_DNA"/>
</dbReference>
<evidence type="ECO:0000256" key="5">
    <source>
        <dbReference type="SAM" id="MobiDB-lite"/>
    </source>
</evidence>
<evidence type="ECO:0000256" key="4">
    <source>
        <dbReference type="PIRSR" id="PIRSR606689-2"/>
    </source>
</evidence>
<dbReference type="SUPFAM" id="SSF52540">
    <property type="entry name" value="P-loop containing nucleoside triphosphate hydrolases"/>
    <property type="match status" value="1"/>
</dbReference>
<evidence type="ECO:0000313" key="7">
    <source>
        <dbReference type="Proteomes" id="UP001221757"/>
    </source>
</evidence>
<dbReference type="SMART" id="SM00177">
    <property type="entry name" value="ARF"/>
    <property type="match status" value="1"/>
</dbReference>
<dbReference type="GO" id="GO:0005525">
    <property type="term" value="F:GTP binding"/>
    <property type="evidence" value="ECO:0007669"/>
    <property type="project" value="UniProtKB-KW"/>
</dbReference>
<dbReference type="Pfam" id="PF00025">
    <property type="entry name" value="Arf"/>
    <property type="match status" value="1"/>
</dbReference>
<sequence length="467" mass="51681">MTPNLSLRRFVDRFYSRPSSSKNGYTIPLLGLAACGKTTFLTRMTIREPVKTSPTLGIYLETANVRLAAITDKPLNIRSWDVGGSGKRLPPAFLAHYTQTAGSDALIWMVDSSDRERLAESVEELGCVVDLVSYPTMNSREIPVLILATKQDFSNAMTPGEIQKAFESVTSGLNVFVVGNTLEQSLTEGTLPEAFRWLLRSVENVRAGKPPPPSPTDDPRSPLALEIKLDSWLERAETDSSTTQLLLRFENINLPAWDHYTRIRVMYSMLTVPGRNTGRAMIMQGFATYTTLSEQPFHVTMTYFWIQVVHFCICGMPPAAAAAPQLGSNAGSLSYLEAMLDNEMLFDAESIASKPASDWSLLDDDMDGSSDEDGDSLGAQDENSVDTEEDSESEADDSDKTGPPDAGFVRFLLLSPFVADEELWTEYYSRDVMMSPKARARMVLPDRRRLPNLVGREVISSSLKGRV</sequence>
<feature type="binding site" evidence="4">
    <location>
        <position position="38"/>
    </location>
    <ligand>
        <name>Mg(2+)</name>
        <dbReference type="ChEBI" id="CHEBI:18420"/>
    </ligand>
</feature>